<sequence length="371" mass="42258">MSKELKTESMTLNMGPQHPSTHGVFRLQLEVDGETIQKATPIMGYLHRGSEKLAEGFLYSQFIPYTDRLDYMNAMTNNYVYCATIEKLLEWEIPERAEYLRVITMELNRIASHLVWWGTYLLDIGAMSPFLYAFRDRETILDRLNEISGARMTFNYHRIGGVKWDAPDGWFDKVLETVEELKVNIAEFDKLVSGNEVFQARTMGVGVLSEEKVLNWGLSGPLARGSGVDIDVRKSEPYSVYDQFDFDVPVEQEGDVYARYKVRIREMHESLKIIEQACKKVPEGDIITKKGQRLMMIKPPEGEVYTRAEASKGEIGVYAISNGKNKPYRVKLRRPSFVNVSILQDMLIGESIQNLVAIFGSLDVVLGEVDA</sequence>
<keyword evidence="2" id="KW-0813">Transport</keyword>
<proteinExistence type="inferred from homology"/>
<keyword evidence="1 2" id="KW-0874">Quinone</keyword>
<dbReference type="GO" id="GO:0005886">
    <property type="term" value="C:plasma membrane"/>
    <property type="evidence" value="ECO:0007669"/>
    <property type="project" value="UniProtKB-SubCell"/>
</dbReference>
<dbReference type="GO" id="GO:0048038">
    <property type="term" value="F:quinone binding"/>
    <property type="evidence" value="ECO:0007669"/>
    <property type="project" value="UniProtKB-KW"/>
</dbReference>
<keyword evidence="2" id="KW-1278">Translocase</keyword>
<dbReference type="GO" id="GO:0051287">
    <property type="term" value="F:NAD binding"/>
    <property type="evidence" value="ECO:0007669"/>
    <property type="project" value="InterPro"/>
</dbReference>
<dbReference type="EC" id="7.1.1.-" evidence="2"/>
<protein>
    <recommendedName>
        <fullName evidence="2">NADH-quinone oxidoreductase subunit D</fullName>
        <ecNumber evidence="2">7.1.1.-</ecNumber>
    </recommendedName>
    <alternativeName>
        <fullName evidence="2">NADH dehydrogenase I subunit D</fullName>
    </alternativeName>
    <alternativeName>
        <fullName evidence="2">NDH-1 subunit D</fullName>
    </alternativeName>
</protein>
<evidence type="ECO:0000256" key="1">
    <source>
        <dbReference type="ARBA" id="ARBA00022719"/>
    </source>
</evidence>
<evidence type="ECO:0000256" key="2">
    <source>
        <dbReference type="HAMAP-Rule" id="MF_01358"/>
    </source>
</evidence>
<dbReference type="OrthoDB" id="9801496at2"/>
<name>A0A1D7QRF6_9BACI</name>
<comment type="function">
    <text evidence="2">NDH-1 shuttles electrons from NADH, via FMN and iron-sulfur (Fe-S) centers, to quinones in the respiratory chain. The immediate electron acceptor for the enzyme in this species is believed to be a menaquinone. Couples the redox reaction to proton translocation (for every two electrons transferred, four hydrogen ions are translocated across the cytoplasmic membrane), and thus conserves the redox energy in a proton gradient.</text>
</comment>
<dbReference type="PANTHER" id="PTHR11993">
    <property type="entry name" value="NADH-UBIQUINONE OXIDOREDUCTASE 49 KDA SUBUNIT"/>
    <property type="match status" value="1"/>
</dbReference>
<dbReference type="Pfam" id="PF00346">
    <property type="entry name" value="Complex1_49kDa"/>
    <property type="match status" value="2"/>
</dbReference>
<dbReference type="RefSeq" id="WP_069363754.1">
    <property type="nucleotide sequence ID" value="NZ_CP012502.1"/>
</dbReference>
<feature type="domain" description="NADH-quinone oxidoreductase subunit D" evidence="3">
    <location>
        <begin position="297"/>
        <end position="370"/>
    </location>
</feature>
<comment type="catalytic activity">
    <reaction evidence="2">
        <text>a quinone + NADH + 5 H(+)(in) = a quinol + NAD(+) + 4 H(+)(out)</text>
        <dbReference type="Rhea" id="RHEA:57888"/>
        <dbReference type="ChEBI" id="CHEBI:15378"/>
        <dbReference type="ChEBI" id="CHEBI:24646"/>
        <dbReference type="ChEBI" id="CHEBI:57540"/>
        <dbReference type="ChEBI" id="CHEBI:57945"/>
        <dbReference type="ChEBI" id="CHEBI:132124"/>
    </reaction>
</comment>
<keyword evidence="2" id="KW-0520">NAD</keyword>
<dbReference type="STRING" id="632773.BBEV_0200"/>
<keyword evidence="5" id="KW-1185">Reference proteome</keyword>
<dbReference type="InterPro" id="IPR022885">
    <property type="entry name" value="NDH1_su_D/H"/>
</dbReference>
<organism evidence="4 5">
    <name type="scientific">Salisediminibacterium beveridgei</name>
    <dbReference type="NCBI Taxonomy" id="632773"/>
    <lineage>
        <taxon>Bacteria</taxon>
        <taxon>Bacillati</taxon>
        <taxon>Bacillota</taxon>
        <taxon>Bacilli</taxon>
        <taxon>Bacillales</taxon>
        <taxon>Bacillaceae</taxon>
        <taxon>Salisediminibacterium</taxon>
    </lineage>
</organism>
<reference evidence="4 5" key="1">
    <citation type="submission" date="2015-08" db="EMBL/GenBank/DDBJ databases">
        <title>The complete genome sequence of Bacillus beveridgei MLTeJB.</title>
        <authorList>
            <person name="Hanson T.E."/>
            <person name="Mesa C."/>
            <person name="Basesman S.M."/>
            <person name="Oremland R.S."/>
        </authorList>
    </citation>
    <scope>NUCLEOTIDE SEQUENCE [LARGE SCALE GENOMIC DNA]</scope>
    <source>
        <strain evidence="4 5">MLTeJB</strain>
    </source>
</reference>
<dbReference type="GO" id="GO:0050136">
    <property type="term" value="F:NADH dehydrogenase (quinone) (non-electrogenic) activity"/>
    <property type="evidence" value="ECO:0007669"/>
    <property type="project" value="UniProtKB-UniRule"/>
</dbReference>
<keyword evidence="2" id="KW-0472">Membrane</keyword>
<comment type="subcellular location">
    <subcellularLocation>
        <location evidence="2">Cell membrane</location>
        <topology evidence="2">Peripheral membrane protein</topology>
        <orientation evidence="2">Cytoplasmic side</orientation>
    </subcellularLocation>
</comment>
<dbReference type="InterPro" id="IPR001135">
    <property type="entry name" value="NADH_Q_OxRdtase_suD"/>
</dbReference>
<keyword evidence="2" id="KW-1003">Cell membrane</keyword>
<dbReference type="EMBL" id="CP012502">
    <property type="protein sequence ID" value="AOM81595.1"/>
    <property type="molecule type" value="Genomic_DNA"/>
</dbReference>
<dbReference type="AlphaFoldDB" id="A0A1D7QRF6"/>
<dbReference type="SUPFAM" id="SSF56762">
    <property type="entry name" value="HydB/Nqo4-like"/>
    <property type="match status" value="1"/>
</dbReference>
<dbReference type="PATRIC" id="fig|632773.3.peg.215"/>
<accession>A0A1D7QRF6</accession>
<dbReference type="Gene3D" id="1.10.645.10">
    <property type="entry name" value="Cytochrome-c3 Hydrogenase, chain B"/>
    <property type="match status" value="1"/>
</dbReference>
<evidence type="ECO:0000313" key="4">
    <source>
        <dbReference type="EMBL" id="AOM81595.1"/>
    </source>
</evidence>
<dbReference type="HAMAP" id="MF_01358">
    <property type="entry name" value="NDH1_NuoD"/>
    <property type="match status" value="1"/>
</dbReference>
<comment type="similarity">
    <text evidence="2">Belongs to the complex I 49 kDa subunit family.</text>
</comment>
<gene>
    <name evidence="2 4" type="primary">nuoD</name>
    <name evidence="4" type="ORF">BBEV_0200</name>
</gene>
<dbReference type="NCBIfam" id="NF008974">
    <property type="entry name" value="PRK12322.1"/>
    <property type="match status" value="1"/>
</dbReference>
<dbReference type="KEGG" id="bbev:BBEV_0200"/>
<dbReference type="NCBIfam" id="NF004739">
    <property type="entry name" value="PRK06075.1"/>
    <property type="match status" value="1"/>
</dbReference>
<comment type="subunit">
    <text evidence="2">NDH-1 is composed of 14 different subunits. Subunits NuoB, C, D, E, F, and G constitute the peripheral sector of the complex.</text>
</comment>
<keyword evidence="4" id="KW-0560">Oxidoreductase</keyword>
<dbReference type="InterPro" id="IPR029014">
    <property type="entry name" value="NiFe-Hase_large"/>
</dbReference>
<dbReference type="PANTHER" id="PTHR11993:SF10">
    <property type="entry name" value="NADH DEHYDROGENASE [UBIQUINONE] IRON-SULFUR PROTEIN 2, MITOCHONDRIAL"/>
    <property type="match status" value="1"/>
</dbReference>
<keyword evidence="4" id="KW-0830">Ubiquinone</keyword>
<feature type="domain" description="NADH-quinone oxidoreductase subunit D" evidence="3">
    <location>
        <begin position="123"/>
        <end position="292"/>
    </location>
</feature>
<evidence type="ECO:0000313" key="5">
    <source>
        <dbReference type="Proteomes" id="UP000094463"/>
    </source>
</evidence>
<dbReference type="Proteomes" id="UP000094463">
    <property type="component" value="Chromosome"/>
</dbReference>
<evidence type="ECO:0000259" key="3">
    <source>
        <dbReference type="Pfam" id="PF00346"/>
    </source>
</evidence>